<feature type="transmembrane region" description="Helical" evidence="5">
    <location>
        <begin position="12"/>
        <end position="30"/>
    </location>
</feature>
<comment type="caution">
    <text evidence="6">The sequence shown here is derived from an EMBL/GenBank/DDBJ whole genome shotgun (WGS) entry which is preliminary data.</text>
</comment>
<sequence>MATDLPLPRAARQAVTVLFFMNGALFASWVSRIPALQAKLGLSHGTLGLALLGMATGALISMPLAGSFSSRHGSHRVCQVSAALYCLALPLLALAPNAMVFMLALLAFGAAHGALDVAMNAQAVLVEKAYPKPIMASFHALFSLGGLAGSGLGGGLAALGLSPEAHYALAAALLGGVGGWLAFPRLFQEAEKLPILGKHPVEGTLPAWGPEKRRLLVLGTVAFCVMIGEGAMADWSAVFLREITGATEGVAAAGYAAFSIAMALGRFGGDRLSQHVGPVSLVRWSGFLAASGLALALLGGHPVTALIGFAAVGAGFATVVPQVFSAAGNTPGVASGPAMATVTTLGYLGFLIGPPFIGLLADVASLPLALATIIATSLLLMALAPSVGKPQVISKPARPPGWPVILKPKAFHPDATKPA</sequence>
<organism evidence="6 7">
    <name type="scientific">Prosthecobacter algae</name>
    <dbReference type="NCBI Taxonomy" id="1144682"/>
    <lineage>
        <taxon>Bacteria</taxon>
        <taxon>Pseudomonadati</taxon>
        <taxon>Verrucomicrobiota</taxon>
        <taxon>Verrucomicrobiia</taxon>
        <taxon>Verrucomicrobiales</taxon>
        <taxon>Verrucomicrobiaceae</taxon>
        <taxon>Prosthecobacter</taxon>
    </lineage>
</organism>
<keyword evidence="4 5" id="KW-0472">Membrane</keyword>
<evidence type="ECO:0000256" key="2">
    <source>
        <dbReference type="ARBA" id="ARBA00022692"/>
    </source>
</evidence>
<dbReference type="InterPro" id="IPR036259">
    <property type="entry name" value="MFS_trans_sf"/>
</dbReference>
<keyword evidence="7" id="KW-1185">Reference proteome</keyword>
<dbReference type="PANTHER" id="PTHR23514:SF13">
    <property type="entry name" value="INNER MEMBRANE PROTEIN YBJJ"/>
    <property type="match status" value="1"/>
</dbReference>
<feature type="transmembrane region" description="Helical" evidence="5">
    <location>
        <begin position="138"/>
        <end position="159"/>
    </location>
</feature>
<dbReference type="CDD" id="cd17393">
    <property type="entry name" value="MFS_MosC_like"/>
    <property type="match status" value="1"/>
</dbReference>
<feature type="transmembrane region" description="Helical" evidence="5">
    <location>
        <begin position="336"/>
        <end position="357"/>
    </location>
</feature>
<evidence type="ECO:0000256" key="1">
    <source>
        <dbReference type="ARBA" id="ARBA00004141"/>
    </source>
</evidence>
<reference evidence="7" key="1">
    <citation type="journal article" date="2019" name="Int. J. Syst. Evol. Microbiol.">
        <title>The Global Catalogue of Microorganisms (GCM) 10K type strain sequencing project: providing services to taxonomists for standard genome sequencing and annotation.</title>
        <authorList>
            <consortium name="The Broad Institute Genomics Platform"/>
            <consortium name="The Broad Institute Genome Sequencing Center for Infectious Disease"/>
            <person name="Wu L."/>
            <person name="Ma J."/>
        </authorList>
    </citation>
    <scope>NUCLEOTIDE SEQUENCE [LARGE SCALE GENOMIC DNA]</scope>
    <source>
        <strain evidence="7">JCM 18053</strain>
    </source>
</reference>
<evidence type="ECO:0000313" key="7">
    <source>
        <dbReference type="Proteomes" id="UP001499852"/>
    </source>
</evidence>
<dbReference type="Gene3D" id="1.20.1250.20">
    <property type="entry name" value="MFS general substrate transporter like domains"/>
    <property type="match status" value="2"/>
</dbReference>
<dbReference type="EMBL" id="BAABIA010000005">
    <property type="protein sequence ID" value="GAA5141882.1"/>
    <property type="molecule type" value="Genomic_DNA"/>
</dbReference>
<gene>
    <name evidence="6" type="ORF">GCM10023213_26850</name>
</gene>
<dbReference type="Pfam" id="PF07690">
    <property type="entry name" value="MFS_1"/>
    <property type="match status" value="1"/>
</dbReference>
<feature type="transmembrane region" description="Helical" evidence="5">
    <location>
        <begin position="281"/>
        <end position="299"/>
    </location>
</feature>
<keyword evidence="2 5" id="KW-0812">Transmembrane</keyword>
<comment type="subcellular location">
    <subcellularLocation>
        <location evidence="1">Membrane</location>
        <topology evidence="1">Multi-pass membrane protein</topology>
    </subcellularLocation>
</comment>
<evidence type="ECO:0000313" key="6">
    <source>
        <dbReference type="EMBL" id="GAA5141882.1"/>
    </source>
</evidence>
<accession>A0ABP9P725</accession>
<dbReference type="InterPro" id="IPR051788">
    <property type="entry name" value="MFS_Transporter"/>
</dbReference>
<feature type="transmembrane region" description="Helical" evidence="5">
    <location>
        <begin position="305"/>
        <end position="324"/>
    </location>
</feature>
<dbReference type="PANTHER" id="PTHR23514">
    <property type="entry name" value="BYPASS OF STOP CODON PROTEIN 6"/>
    <property type="match status" value="1"/>
</dbReference>
<name>A0ABP9P725_9BACT</name>
<evidence type="ECO:0000256" key="4">
    <source>
        <dbReference type="ARBA" id="ARBA00023136"/>
    </source>
</evidence>
<proteinExistence type="predicted"/>
<feature type="transmembrane region" description="Helical" evidence="5">
    <location>
        <begin position="363"/>
        <end position="384"/>
    </location>
</feature>
<feature type="transmembrane region" description="Helical" evidence="5">
    <location>
        <begin position="250"/>
        <end position="269"/>
    </location>
</feature>
<dbReference type="SUPFAM" id="SSF103473">
    <property type="entry name" value="MFS general substrate transporter"/>
    <property type="match status" value="1"/>
</dbReference>
<protein>
    <submittedName>
        <fullName evidence="6">MFS transporter</fullName>
    </submittedName>
</protein>
<keyword evidence="3 5" id="KW-1133">Transmembrane helix</keyword>
<feature type="transmembrane region" description="Helical" evidence="5">
    <location>
        <begin position="42"/>
        <end position="65"/>
    </location>
</feature>
<dbReference type="RefSeq" id="WP_345736885.1">
    <property type="nucleotide sequence ID" value="NZ_BAABIA010000005.1"/>
</dbReference>
<dbReference type="InterPro" id="IPR011701">
    <property type="entry name" value="MFS"/>
</dbReference>
<feature type="transmembrane region" description="Helical" evidence="5">
    <location>
        <begin position="165"/>
        <end position="183"/>
    </location>
</feature>
<evidence type="ECO:0000256" key="5">
    <source>
        <dbReference type="SAM" id="Phobius"/>
    </source>
</evidence>
<evidence type="ECO:0000256" key="3">
    <source>
        <dbReference type="ARBA" id="ARBA00022989"/>
    </source>
</evidence>
<feature type="transmembrane region" description="Helical" evidence="5">
    <location>
        <begin position="215"/>
        <end position="238"/>
    </location>
</feature>
<dbReference type="Proteomes" id="UP001499852">
    <property type="component" value="Unassembled WGS sequence"/>
</dbReference>